<dbReference type="PANTHER" id="PTHR35010:SF4">
    <property type="entry name" value="BLL5781 PROTEIN"/>
    <property type="match status" value="1"/>
</dbReference>
<evidence type="ECO:0000256" key="1">
    <source>
        <dbReference type="SAM" id="MobiDB-lite"/>
    </source>
</evidence>
<dbReference type="Gene3D" id="1.10.260.40">
    <property type="entry name" value="lambda repressor-like DNA-binding domains"/>
    <property type="match status" value="1"/>
</dbReference>
<dbReference type="EMBL" id="FOKG01000011">
    <property type="protein sequence ID" value="SFB43544.1"/>
    <property type="molecule type" value="Genomic_DNA"/>
</dbReference>
<dbReference type="InterPro" id="IPR027417">
    <property type="entry name" value="P-loop_NTPase"/>
</dbReference>
<keyword evidence="2" id="KW-0812">Transmembrane</keyword>
<dbReference type="Proteomes" id="UP000243799">
    <property type="component" value="Unassembled WGS sequence"/>
</dbReference>
<gene>
    <name evidence="5" type="ORF">SAMN05216266_111107</name>
</gene>
<sequence>MANRFGVLLRDARRRAGMTQDELAARSGVGVRTIRRLETGSGTDPRIGTVTLLADALDVGQEERHGLLAAADGRHQQPPEPPAPSPPSSRGAEPAPVATDAPAAPVRVALPAVPVEVSEAADHLALVIGARLRREEELRRVHDPFPLPVRWQHAPARLADHWDNICRVPAGVTAGTLDLSGEVGDIASTYRRVPSGRLVVLGRAGSGKTVLTLRFVLDTLAARAPGDAVPVIFNIGSWDPTTTPLRTWLVEMLQRDQPGLAAAAPGGATLAAVLVDTGRVLPVLDGFDELAEGLHRPALETLNSLPMPLLLTSRFDEYERAVTVVDVLTSAAVVELTDLTPDDLGGYLPRTARRVTSVDDNGTATAWDTVISALRDNDGAQGSPSANLAAVLTTPLMVGLARTVYSDSRDRDPTELLDTARFPTPHAIEAHLLDSFVPTVYSAQSAFDRNGTTRQNWDADRVQHWLGFLADDLDRRGTGDLEWWRMDGRLRGSSRVLLMTAFVTVITALLDWLIFAPVTAILTQREMYWHVVLLDGLAVGPIIGIPFGLLYLLMVVRKGGMLEPTRVRVRLRDRSSRQPGFRRKIAARFAAGVLGGAIAGVGYAIAGTILRVVSPNWAFTGDAGAIVWGTVVDAVGYAIIFALACGLVLALASVLEAPANLTTATSPADLLAANRTTALRLAGVLALALAFAITFGGSLLVSAVHAFAGPLPWELAWDLGVTLPLGLMGGLCAGLAYIVVFTAWGQWLAFTRFRLPLIDKLPWAVAALLDDAYRRGVLRQSGAVYQFRHARLQEHLAKAYRANN</sequence>
<evidence type="ECO:0000256" key="2">
    <source>
        <dbReference type="SAM" id="Phobius"/>
    </source>
</evidence>
<evidence type="ECO:0000313" key="5">
    <source>
        <dbReference type="EMBL" id="SFB43544.1"/>
    </source>
</evidence>
<keyword evidence="2" id="KW-0472">Membrane</keyword>
<feature type="transmembrane region" description="Helical" evidence="2">
    <location>
        <begin position="527"/>
        <end position="553"/>
    </location>
</feature>
<keyword evidence="6" id="KW-1185">Reference proteome</keyword>
<evidence type="ECO:0000313" key="6">
    <source>
        <dbReference type="Proteomes" id="UP000243799"/>
    </source>
</evidence>
<feature type="compositionally biased region" description="Low complexity" evidence="1">
    <location>
        <begin position="88"/>
        <end position="99"/>
    </location>
</feature>
<dbReference type="SMART" id="SM00530">
    <property type="entry name" value="HTH_XRE"/>
    <property type="match status" value="1"/>
</dbReference>
<dbReference type="GO" id="GO:0003677">
    <property type="term" value="F:DNA binding"/>
    <property type="evidence" value="ECO:0007669"/>
    <property type="project" value="InterPro"/>
</dbReference>
<dbReference type="PROSITE" id="PS50837">
    <property type="entry name" value="NACHT"/>
    <property type="match status" value="1"/>
</dbReference>
<reference evidence="6" key="1">
    <citation type="submission" date="2016-10" db="EMBL/GenBank/DDBJ databases">
        <authorList>
            <person name="Varghese N."/>
            <person name="Submissions S."/>
        </authorList>
    </citation>
    <scope>NUCLEOTIDE SEQUENCE [LARGE SCALE GENOMIC DNA]</scope>
    <source>
        <strain evidence="6">CGMCC 4.3568</strain>
    </source>
</reference>
<dbReference type="OrthoDB" id="419058at2"/>
<evidence type="ECO:0000259" key="4">
    <source>
        <dbReference type="PROSITE" id="PS50943"/>
    </source>
</evidence>
<accession>A0A1I1AZN5</accession>
<feature type="region of interest" description="Disordered" evidence="1">
    <location>
        <begin position="70"/>
        <end position="99"/>
    </location>
</feature>
<dbReference type="InterPro" id="IPR007111">
    <property type="entry name" value="NACHT_NTPase"/>
</dbReference>
<feature type="transmembrane region" description="Helical" evidence="2">
    <location>
        <begin position="727"/>
        <end position="750"/>
    </location>
</feature>
<dbReference type="PANTHER" id="PTHR35010">
    <property type="entry name" value="BLL4672 PROTEIN-RELATED"/>
    <property type="match status" value="1"/>
</dbReference>
<dbReference type="PROSITE" id="PS50943">
    <property type="entry name" value="HTH_CROC1"/>
    <property type="match status" value="1"/>
</dbReference>
<feature type="transmembrane region" description="Helical" evidence="2">
    <location>
        <begin position="496"/>
        <end position="515"/>
    </location>
</feature>
<feature type="transmembrane region" description="Helical" evidence="2">
    <location>
        <begin position="626"/>
        <end position="652"/>
    </location>
</feature>
<feature type="domain" description="NACHT" evidence="3">
    <location>
        <begin position="196"/>
        <end position="290"/>
    </location>
</feature>
<name>A0A1I1AZN5_9PSEU</name>
<dbReference type="InterPro" id="IPR001387">
    <property type="entry name" value="Cro/C1-type_HTH"/>
</dbReference>
<dbReference type="InterPro" id="IPR010982">
    <property type="entry name" value="Lambda_DNA-bd_dom_sf"/>
</dbReference>
<dbReference type="RefSeq" id="WP_091674587.1">
    <property type="nucleotide sequence ID" value="NZ_FOKG01000011.1"/>
</dbReference>
<feature type="compositionally biased region" description="Pro residues" evidence="1">
    <location>
        <begin position="78"/>
        <end position="87"/>
    </location>
</feature>
<dbReference type="SUPFAM" id="SSF47413">
    <property type="entry name" value="lambda repressor-like DNA-binding domains"/>
    <property type="match status" value="1"/>
</dbReference>
<dbReference type="Gene3D" id="3.40.50.300">
    <property type="entry name" value="P-loop containing nucleotide triphosphate hydrolases"/>
    <property type="match status" value="1"/>
</dbReference>
<dbReference type="Pfam" id="PF05729">
    <property type="entry name" value="NACHT"/>
    <property type="match status" value="1"/>
</dbReference>
<evidence type="ECO:0000259" key="3">
    <source>
        <dbReference type="PROSITE" id="PS50837"/>
    </source>
</evidence>
<proteinExistence type="predicted"/>
<feature type="domain" description="HTH cro/C1-type" evidence="4">
    <location>
        <begin position="9"/>
        <end position="64"/>
    </location>
</feature>
<feature type="transmembrane region" description="Helical" evidence="2">
    <location>
        <begin position="684"/>
        <end position="707"/>
    </location>
</feature>
<feature type="transmembrane region" description="Helical" evidence="2">
    <location>
        <begin position="585"/>
        <end position="606"/>
    </location>
</feature>
<dbReference type="AlphaFoldDB" id="A0A1I1AZN5"/>
<dbReference type="STRING" id="490629.SAMN05216266_111107"/>
<keyword evidence="2" id="KW-1133">Transmembrane helix</keyword>
<dbReference type="CDD" id="cd00093">
    <property type="entry name" value="HTH_XRE"/>
    <property type="match status" value="1"/>
</dbReference>
<organism evidence="5 6">
    <name type="scientific">Amycolatopsis marina</name>
    <dbReference type="NCBI Taxonomy" id="490629"/>
    <lineage>
        <taxon>Bacteria</taxon>
        <taxon>Bacillati</taxon>
        <taxon>Actinomycetota</taxon>
        <taxon>Actinomycetes</taxon>
        <taxon>Pseudonocardiales</taxon>
        <taxon>Pseudonocardiaceae</taxon>
        <taxon>Amycolatopsis</taxon>
    </lineage>
</organism>
<dbReference type="Pfam" id="PF13560">
    <property type="entry name" value="HTH_31"/>
    <property type="match status" value="1"/>
</dbReference>
<protein>
    <submittedName>
        <fullName evidence="5">NACHT domain-containing protein</fullName>
    </submittedName>
</protein>